<dbReference type="SUPFAM" id="SSF109854">
    <property type="entry name" value="DinB/YfiT-like putative metalloenzymes"/>
    <property type="match status" value="1"/>
</dbReference>
<reference evidence="2" key="1">
    <citation type="journal article" date="2014" name="Int. J. Syst. Evol. Microbiol.">
        <title>Complete genome of a new Firmicutes species belonging to the dominant human colonic microbiota ('Ruminococcus bicirculans') reveals two chromosomes and a selective capacity to utilize plant glucans.</title>
        <authorList>
            <consortium name="NISC Comparative Sequencing Program"/>
            <person name="Wegmann U."/>
            <person name="Louis P."/>
            <person name="Goesmann A."/>
            <person name="Henrissat B."/>
            <person name="Duncan S.H."/>
            <person name="Flint H.J."/>
        </authorList>
    </citation>
    <scope>NUCLEOTIDE SEQUENCE</scope>
    <source>
        <strain evidence="2">CECT 8869</strain>
    </source>
</reference>
<proteinExistence type="predicted"/>
<sequence length="166" mass="19759">MDYTPKQGFPYYYELAKEDDVQSMFSSTPTLTLLKTINEENANYRYASDKWSIKQIIGHITDHERIKMFRAFQLSRKEKVQLWGYDQDFLVMNSRFDELSKQILLTDYINIRKASLSFIETLSPEQLKIKGIATEREISLEEFLKTIIGHERHHLNIVKEKYLNKK</sequence>
<comment type="caution">
    <text evidence="2">The sequence shown here is derived from an EMBL/GenBank/DDBJ whole genome shotgun (WGS) entry which is preliminary data.</text>
</comment>
<protein>
    <submittedName>
        <fullName evidence="2">DinB family protein</fullName>
    </submittedName>
</protein>
<dbReference type="Pfam" id="PF12867">
    <property type="entry name" value="DinB_2"/>
    <property type="match status" value="1"/>
</dbReference>
<dbReference type="Gene3D" id="1.20.120.450">
    <property type="entry name" value="dinb family like domain"/>
    <property type="match status" value="1"/>
</dbReference>
<evidence type="ECO:0000313" key="2">
    <source>
        <dbReference type="EMBL" id="MDO1512383.1"/>
    </source>
</evidence>
<name>A0ABT8RP54_9FLAO</name>
<dbReference type="Proteomes" id="UP001168579">
    <property type="component" value="Unassembled WGS sequence"/>
</dbReference>
<organism evidence="2 3">
    <name type="scientific">Maribacter confluentis</name>
    <dbReference type="NCBI Taxonomy" id="1656093"/>
    <lineage>
        <taxon>Bacteria</taxon>
        <taxon>Pseudomonadati</taxon>
        <taxon>Bacteroidota</taxon>
        <taxon>Flavobacteriia</taxon>
        <taxon>Flavobacteriales</taxon>
        <taxon>Flavobacteriaceae</taxon>
        <taxon>Maribacter</taxon>
    </lineage>
</organism>
<evidence type="ECO:0000313" key="3">
    <source>
        <dbReference type="Proteomes" id="UP001168579"/>
    </source>
</evidence>
<dbReference type="InterPro" id="IPR024775">
    <property type="entry name" value="DinB-like"/>
</dbReference>
<gene>
    <name evidence="2" type="ORF">Q2T41_06925</name>
</gene>
<keyword evidence="3" id="KW-1185">Reference proteome</keyword>
<dbReference type="InterPro" id="IPR034660">
    <property type="entry name" value="DinB/YfiT-like"/>
</dbReference>
<evidence type="ECO:0000259" key="1">
    <source>
        <dbReference type="Pfam" id="PF12867"/>
    </source>
</evidence>
<reference evidence="2" key="2">
    <citation type="submission" date="2023-06" db="EMBL/GenBank/DDBJ databases">
        <authorList>
            <person name="Lucena T."/>
            <person name="Sun Q."/>
        </authorList>
    </citation>
    <scope>NUCLEOTIDE SEQUENCE</scope>
    <source>
        <strain evidence="2">CECT 8869</strain>
    </source>
</reference>
<feature type="domain" description="DinB-like" evidence="1">
    <location>
        <begin position="30"/>
        <end position="157"/>
    </location>
</feature>
<dbReference type="EMBL" id="JAUKUC010000001">
    <property type="protein sequence ID" value="MDO1512383.1"/>
    <property type="molecule type" value="Genomic_DNA"/>
</dbReference>
<accession>A0ABT8RP54</accession>
<dbReference type="RefSeq" id="WP_304435474.1">
    <property type="nucleotide sequence ID" value="NZ_JAUKUC010000001.1"/>
</dbReference>